<reference evidence="1 2" key="1">
    <citation type="journal article" date="2012" name="Genome Biol.">
        <title>Sequencing three crocodilian genomes to illuminate the evolution of archosaurs and amniotes.</title>
        <authorList>
            <person name="St John J.A."/>
            <person name="Braun E.L."/>
            <person name="Isberg S.R."/>
            <person name="Miles L.G."/>
            <person name="Chong A.Y."/>
            <person name="Gongora J."/>
            <person name="Dalzell P."/>
            <person name="Moran C."/>
            <person name="Bed'hom B."/>
            <person name="Abzhanov A."/>
            <person name="Burgess S.C."/>
            <person name="Cooksey A.M."/>
            <person name="Castoe T.A."/>
            <person name="Crawford N.G."/>
            <person name="Densmore L.D."/>
            <person name="Drew J.C."/>
            <person name="Edwards S.V."/>
            <person name="Faircloth B.C."/>
            <person name="Fujita M.K."/>
            <person name="Greenwold M.J."/>
            <person name="Hoffmann F.G."/>
            <person name="Howard J.M."/>
            <person name="Iguchi T."/>
            <person name="Janes D.E."/>
            <person name="Khan S.Y."/>
            <person name="Kohno S."/>
            <person name="de Koning A.J."/>
            <person name="Lance S.L."/>
            <person name="McCarthy F.M."/>
            <person name="McCormack J.E."/>
            <person name="Merchant M.E."/>
            <person name="Peterson D.G."/>
            <person name="Pollock D.D."/>
            <person name="Pourmand N."/>
            <person name="Raney B.J."/>
            <person name="Roessler K.A."/>
            <person name="Sanford J.R."/>
            <person name="Sawyer R.H."/>
            <person name="Schmidt C.J."/>
            <person name="Triplett E.W."/>
            <person name="Tuberville T.D."/>
            <person name="Venegas-Anaya M."/>
            <person name="Howard J.T."/>
            <person name="Jarvis E.D."/>
            <person name="Guillette L.J.Jr."/>
            <person name="Glenn T.C."/>
            <person name="Green R.E."/>
            <person name="Ray D.A."/>
        </authorList>
    </citation>
    <scope>NUCLEOTIDE SEQUENCE [LARGE SCALE GENOMIC DNA]</scope>
    <source>
        <strain evidence="1">KSC_2009_1</strain>
    </source>
</reference>
<dbReference type="AlphaFoldDB" id="A0A151NPZ4"/>
<dbReference type="EMBL" id="AKHW03002440">
    <property type="protein sequence ID" value="KYO38719.1"/>
    <property type="molecule type" value="Genomic_DNA"/>
</dbReference>
<protein>
    <submittedName>
        <fullName evidence="1">Uncharacterized protein</fullName>
    </submittedName>
</protein>
<gene>
    <name evidence="1" type="ORF">Y1Q_0023416</name>
</gene>
<comment type="caution">
    <text evidence="1">The sequence shown here is derived from an EMBL/GenBank/DDBJ whole genome shotgun (WGS) entry which is preliminary data.</text>
</comment>
<keyword evidence="2" id="KW-1185">Reference proteome</keyword>
<sequence>MQACEPISPLFVHPYVSTHTGRGVNETVCSCGHVGEVDPSPLPPSYPKVDVQTCPFPRAQPWDPPQVQLNSSAISLEVHWTELRNLMDGLADLLFACLGDSISHLTMEQED</sequence>
<evidence type="ECO:0000313" key="2">
    <source>
        <dbReference type="Proteomes" id="UP000050525"/>
    </source>
</evidence>
<evidence type="ECO:0000313" key="1">
    <source>
        <dbReference type="EMBL" id="KYO38719.1"/>
    </source>
</evidence>
<proteinExistence type="predicted"/>
<organism evidence="1 2">
    <name type="scientific">Alligator mississippiensis</name>
    <name type="common">American alligator</name>
    <dbReference type="NCBI Taxonomy" id="8496"/>
    <lineage>
        <taxon>Eukaryota</taxon>
        <taxon>Metazoa</taxon>
        <taxon>Chordata</taxon>
        <taxon>Craniata</taxon>
        <taxon>Vertebrata</taxon>
        <taxon>Euteleostomi</taxon>
        <taxon>Archelosauria</taxon>
        <taxon>Archosauria</taxon>
        <taxon>Crocodylia</taxon>
        <taxon>Alligatoridae</taxon>
        <taxon>Alligatorinae</taxon>
        <taxon>Alligator</taxon>
    </lineage>
</organism>
<name>A0A151NPZ4_ALLMI</name>
<accession>A0A151NPZ4</accession>
<dbReference type="Proteomes" id="UP000050525">
    <property type="component" value="Unassembled WGS sequence"/>
</dbReference>